<feature type="compositionally biased region" description="Basic and acidic residues" evidence="5">
    <location>
        <begin position="587"/>
        <end position="596"/>
    </location>
</feature>
<proteinExistence type="predicted"/>
<evidence type="ECO:0000256" key="3">
    <source>
        <dbReference type="ARBA" id="ARBA00022989"/>
    </source>
</evidence>
<evidence type="ECO:0000256" key="4">
    <source>
        <dbReference type="ARBA" id="ARBA00023136"/>
    </source>
</evidence>
<organism evidence="8 9">
    <name type="scientific">Paracoccus aminophilus JCM 7686</name>
    <dbReference type="NCBI Taxonomy" id="1367847"/>
    <lineage>
        <taxon>Bacteria</taxon>
        <taxon>Pseudomonadati</taxon>
        <taxon>Pseudomonadota</taxon>
        <taxon>Alphaproteobacteria</taxon>
        <taxon>Rhodobacterales</taxon>
        <taxon>Paracoccaceae</taxon>
        <taxon>Paracoccus</taxon>
    </lineage>
</organism>
<dbReference type="InterPro" id="IPR016982">
    <property type="entry name" value="Mms48"/>
</dbReference>
<keyword evidence="4 6" id="KW-0472">Membrane</keyword>
<name>S5XKC6_PARAH</name>
<dbReference type="GO" id="GO:0016020">
    <property type="term" value="C:membrane"/>
    <property type="evidence" value="ECO:0007669"/>
    <property type="project" value="UniProtKB-SubCell"/>
</dbReference>
<dbReference type="RefSeq" id="WP_020949293.1">
    <property type="nucleotide sequence ID" value="NC_022041.1"/>
</dbReference>
<feature type="region of interest" description="Disordered" evidence="5">
    <location>
        <begin position="539"/>
        <end position="622"/>
    </location>
</feature>
<evidence type="ECO:0000256" key="5">
    <source>
        <dbReference type="SAM" id="MobiDB-lite"/>
    </source>
</evidence>
<dbReference type="KEGG" id="pami:JCM7686_0545"/>
<feature type="domain" description="HemY N-terminal" evidence="7">
    <location>
        <begin position="33"/>
        <end position="143"/>
    </location>
</feature>
<keyword evidence="9" id="KW-1185">Reference proteome</keyword>
<dbReference type="Pfam" id="PF07219">
    <property type="entry name" value="HemY_N"/>
    <property type="match status" value="1"/>
</dbReference>
<evidence type="ECO:0000256" key="2">
    <source>
        <dbReference type="ARBA" id="ARBA00022692"/>
    </source>
</evidence>
<evidence type="ECO:0000256" key="1">
    <source>
        <dbReference type="ARBA" id="ARBA00004370"/>
    </source>
</evidence>
<protein>
    <submittedName>
        <fullName evidence="8">HemY domain-containing protein</fullName>
    </submittedName>
</protein>
<dbReference type="Proteomes" id="UP000015480">
    <property type="component" value="Chromosome"/>
</dbReference>
<dbReference type="SUPFAM" id="SSF48452">
    <property type="entry name" value="TPR-like"/>
    <property type="match status" value="2"/>
</dbReference>
<evidence type="ECO:0000259" key="7">
    <source>
        <dbReference type="Pfam" id="PF07219"/>
    </source>
</evidence>
<evidence type="ECO:0000313" key="8">
    <source>
        <dbReference type="EMBL" id="AGT07654.1"/>
    </source>
</evidence>
<dbReference type="eggNOG" id="COG3898">
    <property type="taxonomic scope" value="Bacteria"/>
</dbReference>
<dbReference type="STRING" id="1367847.JCM7686_0545"/>
<dbReference type="EMBL" id="CP006650">
    <property type="protein sequence ID" value="AGT07654.1"/>
    <property type="molecule type" value="Genomic_DNA"/>
</dbReference>
<dbReference type="InterPro" id="IPR010817">
    <property type="entry name" value="HemY_N"/>
</dbReference>
<keyword evidence="2 6" id="KW-0812">Transmembrane</keyword>
<accession>S5XKC6</accession>
<evidence type="ECO:0000256" key="6">
    <source>
        <dbReference type="SAM" id="Phobius"/>
    </source>
</evidence>
<dbReference type="Gene3D" id="1.25.40.10">
    <property type="entry name" value="Tetratricopeptide repeat domain"/>
    <property type="match status" value="2"/>
</dbReference>
<feature type="compositionally biased region" description="Basic and acidic residues" evidence="5">
    <location>
        <begin position="555"/>
        <end position="568"/>
    </location>
</feature>
<feature type="compositionally biased region" description="Low complexity" evidence="5">
    <location>
        <begin position="576"/>
        <end position="586"/>
    </location>
</feature>
<dbReference type="OrthoDB" id="9798343at2"/>
<dbReference type="PATRIC" id="fig|1367847.3.peg.493"/>
<sequence length="622" mass="66914">MLLSLLKILIFFAVVLAIALGAVHLSETGQALRLVYGGTEYTLGPVQLFVALVIVMILAWAAMRLLGLLVATLRFVVGDETAVNRYFARSRERKGYDALAEGMLAVASGEGKLAQDKAAKASKYLNKPHVTDVLAAQAAEISGDTAKASAAYRRLLGDDRTRFVAIRGLMRQKLAEGDTATALKLAEKAYALKPKHRELQDKLLELQTSEGDWKGARQTLKEKRKQGQLPQDVATRRDAVLALQEASEILAEGNSISAREAAISANRASPDLIPAAVLAARSYIAQKDPRNAARVLQKTWSVRPHPALASAYAEIVPDETPVQRLRRFEQLIKQNPNNEESHLLQAELLLGVEDFPDARRALGDLAQTHPTVRTLSILAAVERGEGEDDAIVRTTLTRALSASRGPQWVCDKCQNVMSDWAPVCDSCHGFDTLSWREPETLRKTQFGATSGADMLPLLIGSTALPPQAAAAAANMGPASTVVAAELVEPGIVSESDEPAAPVTPSRPVELARVAPGMVPRESDYVRIDGDDGFAGDFGGPSMTVTDPDPAPAEKGAAKGTDKPAEKIVEITPPNAPAAEVPAAEITPPRRDPRFVDPSEFAPVRPDLEPIDEEYLSDTKKAR</sequence>
<reference evidence="8 9" key="1">
    <citation type="journal article" date="2014" name="BMC Genomics">
        <title>Architecture and functions of a multipartite genome of the methylotrophic bacterium Paracoccus aminophilus JCM 7686, containing primary and secondary chromids.</title>
        <authorList>
            <person name="Dziewit L."/>
            <person name="Czarnecki J."/>
            <person name="Wibberg D."/>
            <person name="Radlinska M."/>
            <person name="Mrozek P."/>
            <person name="Szymczak M."/>
            <person name="Schluter A."/>
            <person name="Puhler A."/>
            <person name="Bartosik D."/>
        </authorList>
    </citation>
    <scope>NUCLEOTIDE SEQUENCE [LARGE SCALE GENOMIC DNA]</scope>
    <source>
        <strain evidence="8">JCM 7686</strain>
    </source>
</reference>
<keyword evidence="3 6" id="KW-1133">Transmembrane helix</keyword>
<feature type="transmembrane region" description="Helical" evidence="6">
    <location>
        <begin position="49"/>
        <end position="77"/>
    </location>
</feature>
<dbReference type="PIRSF" id="PIRSF031802">
    <property type="entry name" value="UCP031802"/>
    <property type="match status" value="1"/>
</dbReference>
<dbReference type="HOGENOM" id="CLU_028454_0_0_5"/>
<gene>
    <name evidence="8" type="ORF">JCM7686_0545</name>
</gene>
<dbReference type="AlphaFoldDB" id="S5XKC6"/>
<comment type="subcellular location">
    <subcellularLocation>
        <location evidence="1">Membrane</location>
    </subcellularLocation>
</comment>
<dbReference type="InterPro" id="IPR011990">
    <property type="entry name" value="TPR-like_helical_dom_sf"/>
</dbReference>
<evidence type="ECO:0000313" key="9">
    <source>
        <dbReference type="Proteomes" id="UP000015480"/>
    </source>
</evidence>